<proteinExistence type="predicted"/>
<evidence type="ECO:0000313" key="3">
    <source>
        <dbReference type="Proteomes" id="UP001301152"/>
    </source>
</evidence>
<dbReference type="Pfam" id="PF00248">
    <property type="entry name" value="Aldo_ket_red"/>
    <property type="match status" value="1"/>
</dbReference>
<name>A0ABT3QBY7_9PROT</name>
<accession>A0ABT3QBY7</accession>
<organism evidence="2 3">
    <name type="scientific">Acetobacter thailandicus</name>
    <dbReference type="NCBI Taxonomy" id="1502842"/>
    <lineage>
        <taxon>Bacteria</taxon>
        <taxon>Pseudomonadati</taxon>
        <taxon>Pseudomonadota</taxon>
        <taxon>Alphaproteobacteria</taxon>
        <taxon>Acetobacterales</taxon>
        <taxon>Acetobacteraceae</taxon>
        <taxon>Acetobacter</taxon>
    </lineage>
</organism>
<evidence type="ECO:0000313" key="2">
    <source>
        <dbReference type="EMBL" id="MCX2562798.1"/>
    </source>
</evidence>
<keyword evidence="3" id="KW-1185">Reference proteome</keyword>
<dbReference type="Gene3D" id="3.20.20.100">
    <property type="entry name" value="NADP-dependent oxidoreductase domain"/>
    <property type="match status" value="1"/>
</dbReference>
<dbReference type="InterPro" id="IPR036812">
    <property type="entry name" value="NAD(P)_OxRdtase_dom_sf"/>
</dbReference>
<dbReference type="RefSeq" id="WP_086553436.1">
    <property type="nucleotide sequence ID" value="NZ_JAPIUZ010000001.1"/>
</dbReference>
<dbReference type="EMBL" id="JAPIUZ010000001">
    <property type="protein sequence ID" value="MCX2562798.1"/>
    <property type="molecule type" value="Genomic_DNA"/>
</dbReference>
<dbReference type="InterPro" id="IPR023210">
    <property type="entry name" value="NADP_OxRdtase_dom"/>
</dbReference>
<dbReference type="PIRSF" id="PIRSF000097">
    <property type="entry name" value="AKR"/>
    <property type="match status" value="1"/>
</dbReference>
<feature type="domain" description="NADP-dependent oxidoreductase" evidence="1">
    <location>
        <begin position="16"/>
        <end position="272"/>
    </location>
</feature>
<dbReference type="PRINTS" id="PR00069">
    <property type="entry name" value="ALDKETRDTASE"/>
</dbReference>
<dbReference type="InterPro" id="IPR020471">
    <property type="entry name" value="AKR"/>
</dbReference>
<dbReference type="PANTHER" id="PTHR43638">
    <property type="entry name" value="OXIDOREDUCTASE, ALDO/KETO REDUCTASE FAMILY PROTEIN"/>
    <property type="match status" value="1"/>
</dbReference>
<reference evidence="2 3" key="1">
    <citation type="submission" date="2022-11" db="EMBL/GenBank/DDBJ databases">
        <title>Genome sequencing of Acetobacter type strain.</title>
        <authorList>
            <person name="Heo J."/>
            <person name="Lee D."/>
            <person name="Han B.-H."/>
            <person name="Hong S.-B."/>
            <person name="Kwon S.-W."/>
        </authorList>
    </citation>
    <scope>NUCLEOTIDE SEQUENCE [LARGE SCALE GENOMIC DNA]</scope>
    <source>
        <strain evidence="2 3">KACC 21253</strain>
    </source>
</reference>
<evidence type="ECO:0000259" key="1">
    <source>
        <dbReference type="Pfam" id="PF00248"/>
    </source>
</evidence>
<dbReference type="SUPFAM" id="SSF51430">
    <property type="entry name" value="NAD(P)-linked oxidoreductase"/>
    <property type="match status" value="1"/>
</dbReference>
<dbReference type="Proteomes" id="UP001301152">
    <property type="component" value="Unassembled WGS sequence"/>
</dbReference>
<dbReference type="PANTHER" id="PTHR43638:SF3">
    <property type="entry name" value="ALDEHYDE REDUCTASE"/>
    <property type="match status" value="1"/>
</dbReference>
<comment type="caution">
    <text evidence="2">The sequence shown here is derived from an EMBL/GenBank/DDBJ whole genome shotgun (WGS) entry which is preliminary data.</text>
</comment>
<gene>
    <name evidence="2" type="ORF">OQ497_02280</name>
</gene>
<sequence>MTRTVTLSDGTVLPALGMGTWNMGGIQGEQMDRERESLGYGLKAGLSVVDTAEMYGHGRSESLVGEVLHYNKADRFVVTKVLPENASFERMEAACTTSLRRLGLRCVDLYLLHWRGTVPLRETVEAFRRLREKGLIKRWGVSNFDVDDLMELERYIRPGECAVNQILYNLEHRGVEYDLLDAGRFRNIVTMAYSPLGQGMALLQHPALQKIAARHTTSAGPATPAQIALAWVLRQRNILAIPKASSLAHLKANIAAQEINLTQDDLAELDAAFPPPVRKMPLDMI</sequence>
<protein>
    <submittedName>
        <fullName evidence="2">Aldo/keto reductase</fullName>
    </submittedName>
</protein>